<dbReference type="EMBL" id="JADCKC010000002">
    <property type="protein sequence ID" value="MBE5037893.1"/>
    <property type="molecule type" value="Genomic_DNA"/>
</dbReference>
<sequence>MQATFPPTQGGEGILNYQTYLFFDGRTEYIQGYDTPQHTFPLGSLVFELLDMEFAPYLEQATGLLDRFRDADFPSERTMAQSLAEPETCVYYQAASFYHGLAEAVRTTSPALFDLLEGYCSATFRRFKQELDRMTGQLSRASQGQASGSRLSTNSLFQRAVQTGNLALTSDLLEGYCRSFPAYTEQMEVFIELDTEDASLCETALLFLESFAELLRQLTQAAEDFRSLIAATLVDEDGRPRTEHGQSPSELLAELAEHGDSTYQKYHNLEDDIHIQTRYKRPIDNKKGGISAATFYASDTLPALLFLEFVQMCAQNLPVAVCESCHRLFVPFSSRAKYCERVLDPETGATCKDIAAKLAYAEELKADKARELYNKTRNRYQMRCSRAPGNQKMRVAYNAWRKQAQMALSKYQLGEIGWETFEKVIQTGL</sequence>
<name>A0ABR9R415_9FIRM</name>
<organism evidence="1 2">
    <name type="scientific">Gemmiger gallinarum</name>
    <dbReference type="NCBI Taxonomy" id="2779354"/>
    <lineage>
        <taxon>Bacteria</taxon>
        <taxon>Bacillati</taxon>
        <taxon>Bacillota</taxon>
        <taxon>Clostridia</taxon>
        <taxon>Eubacteriales</taxon>
        <taxon>Gemmiger</taxon>
    </lineage>
</organism>
<dbReference type="Proteomes" id="UP000768567">
    <property type="component" value="Unassembled WGS sequence"/>
</dbReference>
<protein>
    <submittedName>
        <fullName evidence="1">Uncharacterized protein</fullName>
    </submittedName>
</protein>
<dbReference type="InterPro" id="IPR045722">
    <property type="entry name" value="DUF6076"/>
</dbReference>
<accession>A0ABR9R415</accession>
<evidence type="ECO:0000313" key="2">
    <source>
        <dbReference type="Proteomes" id="UP000768567"/>
    </source>
</evidence>
<dbReference type="Pfam" id="PF19553">
    <property type="entry name" value="DUF6076"/>
    <property type="match status" value="1"/>
</dbReference>
<reference evidence="1 2" key="1">
    <citation type="submission" date="2020-10" db="EMBL/GenBank/DDBJ databases">
        <title>ChiBAC.</title>
        <authorList>
            <person name="Zenner C."/>
            <person name="Hitch T.C.A."/>
            <person name="Clavel T."/>
        </authorList>
    </citation>
    <scope>NUCLEOTIDE SEQUENCE [LARGE SCALE GENOMIC DNA]</scope>
    <source>
        <strain evidence="1 2">DSM 109015</strain>
    </source>
</reference>
<keyword evidence="2" id="KW-1185">Reference proteome</keyword>
<evidence type="ECO:0000313" key="1">
    <source>
        <dbReference type="EMBL" id="MBE5037893.1"/>
    </source>
</evidence>
<proteinExistence type="predicted"/>
<comment type="caution">
    <text evidence="1">The sequence shown here is derived from an EMBL/GenBank/DDBJ whole genome shotgun (WGS) entry which is preliminary data.</text>
</comment>
<gene>
    <name evidence="1" type="ORF">INF35_08870</name>
</gene>